<gene>
    <name evidence="3" type="ORF">YA0853_10530</name>
</gene>
<proteinExistence type="predicted"/>
<sequence>MSNSIRDRTMLDLTQLEDSIKRCSAKLRKLQRFWIPLQKHAPRLVLSLWIIGVVASLFTQCYYHWLLLAPAICILIILEMVIEEVQTDLLLMTAETRYLLDITRGLYAGTSMPQHRTLRTPGAPCRPSHRHY</sequence>
<dbReference type="RefSeq" id="WP_034113807.1">
    <property type="nucleotide sequence ID" value="NZ_BQHF01000013.1"/>
</dbReference>
<evidence type="ECO:0000313" key="4">
    <source>
        <dbReference type="Proteomes" id="UP000645865"/>
    </source>
</evidence>
<dbReference type="Proteomes" id="UP000645865">
    <property type="component" value="Unassembled WGS sequence"/>
</dbReference>
<accession>A0A8I1JDH7</accession>
<protein>
    <submittedName>
        <fullName evidence="3">Uncharacterized protein</fullName>
    </submittedName>
</protein>
<evidence type="ECO:0000313" key="3">
    <source>
        <dbReference type="EMBL" id="MBI6624110.1"/>
    </source>
</evidence>
<keyword evidence="2" id="KW-0472">Membrane</keyword>
<keyword evidence="2" id="KW-1133">Transmembrane helix</keyword>
<name>A0A8I1JDH7_9PSED</name>
<reference evidence="3" key="1">
    <citation type="submission" date="2020-12" db="EMBL/GenBank/DDBJ databases">
        <title>Comparative genomic insights into the epidemiology and virulence of plant pathogenic Pseudomonads from Turkey.</title>
        <authorList>
            <person name="Dillon M."/>
            <person name="Ruiz-Bedoya T."/>
            <person name="Bendalovic-Torma C."/>
            <person name="Guttman K.M."/>
            <person name="Kwak H."/>
            <person name="Middleton M.A."/>
            <person name="Wang P.W."/>
            <person name="Horuz S."/>
            <person name="Aysan Y."/>
            <person name="Guttman D.S."/>
        </authorList>
    </citation>
    <scope>NUCLEOTIDE SEQUENCE</scope>
    <source>
        <strain evidence="3">S5_IA_3a</strain>
    </source>
</reference>
<comment type="caution">
    <text evidence="3">The sequence shown here is derived from an EMBL/GenBank/DDBJ whole genome shotgun (WGS) entry which is preliminary data.</text>
</comment>
<evidence type="ECO:0000256" key="1">
    <source>
        <dbReference type="SAM" id="MobiDB-lite"/>
    </source>
</evidence>
<keyword evidence="2" id="KW-0812">Transmembrane</keyword>
<dbReference type="EMBL" id="JAEILH010000015">
    <property type="protein sequence ID" value="MBI6624110.1"/>
    <property type="molecule type" value="Genomic_DNA"/>
</dbReference>
<feature type="transmembrane region" description="Helical" evidence="2">
    <location>
        <begin position="41"/>
        <end position="59"/>
    </location>
</feature>
<evidence type="ECO:0000256" key="2">
    <source>
        <dbReference type="SAM" id="Phobius"/>
    </source>
</evidence>
<organism evidence="3 4">
    <name type="scientific">Pseudomonas rhodesiae</name>
    <dbReference type="NCBI Taxonomy" id="76760"/>
    <lineage>
        <taxon>Bacteria</taxon>
        <taxon>Pseudomonadati</taxon>
        <taxon>Pseudomonadota</taxon>
        <taxon>Gammaproteobacteria</taxon>
        <taxon>Pseudomonadales</taxon>
        <taxon>Pseudomonadaceae</taxon>
        <taxon>Pseudomonas</taxon>
    </lineage>
</organism>
<feature type="region of interest" description="Disordered" evidence="1">
    <location>
        <begin position="113"/>
        <end position="132"/>
    </location>
</feature>
<dbReference type="AlphaFoldDB" id="A0A8I1JDH7"/>